<dbReference type="EC" id="6.3.3.2" evidence="4"/>
<protein>
    <recommendedName>
        <fullName evidence="4">5-formyltetrahydrofolate cyclo-ligase</fullName>
        <ecNumber evidence="4">6.3.3.2</ecNumber>
    </recommendedName>
</protein>
<dbReference type="NCBIfam" id="TIGR02727">
    <property type="entry name" value="MTHFS_bact"/>
    <property type="match status" value="1"/>
</dbReference>
<dbReference type="InterPro" id="IPR037171">
    <property type="entry name" value="NagB/RpiA_transferase-like"/>
</dbReference>
<evidence type="ECO:0000313" key="6">
    <source>
        <dbReference type="Proteomes" id="UP000620064"/>
    </source>
</evidence>
<sequence length="193" mass="22660">MLKKELRQKYLEKRKTLSEDEVNFLSQKILKNFILQFNLSENQSIHVFMPIKKFNEIETNSLIEYFWKCKVNVFLPKIHENKIISIKYTSETILQENAWGILEPVSIINEENSFDYVITPLLYCDNNGNRVGYGKGFYDEFFRTINADAKKIGVNYFPPIDIIDDVSENDVKLDYLVTPDEILSFSDTSIFTK</sequence>
<dbReference type="PANTHER" id="PTHR23407">
    <property type="entry name" value="ATPASE INHIBITOR/5-FORMYLTETRAHYDROFOLATE CYCLO-LIGASE"/>
    <property type="match status" value="1"/>
</dbReference>
<evidence type="ECO:0000256" key="4">
    <source>
        <dbReference type="RuleBase" id="RU361279"/>
    </source>
</evidence>
<dbReference type="SUPFAM" id="SSF100950">
    <property type="entry name" value="NagB/RpiA/CoA transferase-like"/>
    <property type="match status" value="1"/>
</dbReference>
<evidence type="ECO:0000313" key="5">
    <source>
        <dbReference type="EMBL" id="GGP03006.1"/>
    </source>
</evidence>
<organism evidence="5 6">
    <name type="scientific">Cloacibacterium rupense</name>
    <dbReference type="NCBI Taxonomy" id="517423"/>
    <lineage>
        <taxon>Bacteria</taxon>
        <taxon>Pseudomonadati</taxon>
        <taxon>Bacteroidota</taxon>
        <taxon>Flavobacteriia</taxon>
        <taxon>Flavobacteriales</taxon>
        <taxon>Weeksellaceae</taxon>
    </lineage>
</organism>
<evidence type="ECO:0000256" key="1">
    <source>
        <dbReference type="ARBA" id="ARBA00010638"/>
    </source>
</evidence>
<comment type="catalytic activity">
    <reaction evidence="4">
        <text>(6S)-5-formyl-5,6,7,8-tetrahydrofolate + ATP = (6R)-5,10-methenyltetrahydrofolate + ADP + phosphate</text>
        <dbReference type="Rhea" id="RHEA:10488"/>
        <dbReference type="ChEBI" id="CHEBI:30616"/>
        <dbReference type="ChEBI" id="CHEBI:43474"/>
        <dbReference type="ChEBI" id="CHEBI:57455"/>
        <dbReference type="ChEBI" id="CHEBI:57457"/>
        <dbReference type="ChEBI" id="CHEBI:456216"/>
        <dbReference type="EC" id="6.3.3.2"/>
    </reaction>
</comment>
<keyword evidence="4" id="KW-0460">Magnesium</keyword>
<gene>
    <name evidence="5" type="primary">ygfA</name>
    <name evidence="5" type="ORF">GCM10010992_09680</name>
</gene>
<dbReference type="PANTHER" id="PTHR23407:SF1">
    <property type="entry name" value="5-FORMYLTETRAHYDROFOLATE CYCLO-LIGASE"/>
    <property type="match status" value="1"/>
</dbReference>
<keyword evidence="2 4" id="KW-0547">Nucleotide-binding</keyword>
<dbReference type="Pfam" id="PF01812">
    <property type="entry name" value="5-FTHF_cyc-lig"/>
    <property type="match status" value="1"/>
</dbReference>
<name>A0ABQ2NIF1_9FLAO</name>
<dbReference type="PIRSF" id="PIRSF006806">
    <property type="entry name" value="FTHF_cligase"/>
    <property type="match status" value="1"/>
</dbReference>
<keyword evidence="6" id="KW-1185">Reference proteome</keyword>
<reference evidence="6" key="1">
    <citation type="journal article" date="2019" name="Int. J. Syst. Evol. Microbiol.">
        <title>The Global Catalogue of Microorganisms (GCM) 10K type strain sequencing project: providing services to taxonomists for standard genome sequencing and annotation.</title>
        <authorList>
            <consortium name="The Broad Institute Genomics Platform"/>
            <consortium name="The Broad Institute Genome Sequencing Center for Infectious Disease"/>
            <person name="Wu L."/>
            <person name="Ma J."/>
        </authorList>
    </citation>
    <scope>NUCLEOTIDE SEQUENCE [LARGE SCALE GENOMIC DNA]</scope>
    <source>
        <strain evidence="6">CGMCC 1.7656</strain>
    </source>
</reference>
<keyword evidence="4" id="KW-0479">Metal-binding</keyword>
<keyword evidence="3 4" id="KW-0067">ATP-binding</keyword>
<accession>A0ABQ2NIF1</accession>
<dbReference type="RefSeq" id="WP_188616958.1">
    <property type="nucleotide sequence ID" value="NZ_BMLV01000002.1"/>
</dbReference>
<dbReference type="EMBL" id="BMLV01000002">
    <property type="protein sequence ID" value="GGP03006.1"/>
    <property type="molecule type" value="Genomic_DNA"/>
</dbReference>
<comment type="cofactor">
    <cofactor evidence="4">
        <name>Mg(2+)</name>
        <dbReference type="ChEBI" id="CHEBI:18420"/>
    </cofactor>
</comment>
<evidence type="ECO:0000256" key="2">
    <source>
        <dbReference type="ARBA" id="ARBA00022741"/>
    </source>
</evidence>
<comment type="similarity">
    <text evidence="1 4">Belongs to the 5-formyltetrahydrofolate cyclo-ligase family.</text>
</comment>
<dbReference type="InterPro" id="IPR002698">
    <property type="entry name" value="FTHF_cligase"/>
</dbReference>
<comment type="caution">
    <text evidence="5">The sequence shown here is derived from an EMBL/GenBank/DDBJ whole genome shotgun (WGS) entry which is preliminary data.</text>
</comment>
<dbReference type="Proteomes" id="UP000620064">
    <property type="component" value="Unassembled WGS sequence"/>
</dbReference>
<proteinExistence type="inferred from homology"/>
<dbReference type="Gene3D" id="3.40.50.10420">
    <property type="entry name" value="NagB/RpiA/CoA transferase-like"/>
    <property type="match status" value="1"/>
</dbReference>
<dbReference type="InterPro" id="IPR024185">
    <property type="entry name" value="FTHF_cligase-like_sf"/>
</dbReference>
<evidence type="ECO:0000256" key="3">
    <source>
        <dbReference type="ARBA" id="ARBA00022840"/>
    </source>
</evidence>